<feature type="chain" id="PRO_5043107173" description="Calnexin" evidence="9">
    <location>
        <begin position="21"/>
        <end position="548"/>
    </location>
</feature>
<dbReference type="GO" id="GO:0036503">
    <property type="term" value="P:ERAD pathway"/>
    <property type="evidence" value="ECO:0007669"/>
    <property type="project" value="TreeGrafter"/>
</dbReference>
<comment type="similarity">
    <text evidence="2 9">Belongs to the calreticulin family.</text>
</comment>
<keyword evidence="3 9" id="KW-0812">Transmembrane</keyword>
<dbReference type="SUPFAM" id="SSF49899">
    <property type="entry name" value="Concanavalin A-like lectins/glucanases"/>
    <property type="match status" value="1"/>
</dbReference>
<feature type="transmembrane region" description="Helical" evidence="9">
    <location>
        <begin position="479"/>
        <end position="500"/>
    </location>
</feature>
<keyword evidence="9" id="KW-0732">Signal</keyword>
<feature type="disulfide bond" evidence="8">
    <location>
        <begin position="141"/>
        <end position="176"/>
    </location>
</feature>
<feature type="signal peptide" evidence="9">
    <location>
        <begin position="1"/>
        <end position="20"/>
    </location>
</feature>
<accession>A0AAV0T515</accession>
<dbReference type="Proteomes" id="UP001162031">
    <property type="component" value="Unassembled WGS sequence"/>
</dbReference>
<dbReference type="InterPro" id="IPR009033">
    <property type="entry name" value="Calreticulin/calnexin_P_dom_sf"/>
</dbReference>
<dbReference type="AlphaFoldDB" id="A0AAV0T515"/>
<evidence type="ECO:0000256" key="10">
    <source>
        <dbReference type="SAM" id="MobiDB-lite"/>
    </source>
</evidence>
<evidence type="ECO:0000256" key="3">
    <source>
        <dbReference type="ARBA" id="ARBA00022692"/>
    </source>
</evidence>
<dbReference type="SUPFAM" id="SSF63887">
    <property type="entry name" value="P-domain of calnexin/calreticulin"/>
    <property type="match status" value="1"/>
</dbReference>
<evidence type="ECO:0000256" key="6">
    <source>
        <dbReference type="ARBA" id="ARBA00023136"/>
    </source>
</evidence>
<sequence length="548" mass="60254">MKVLVNVAVASALLAPFVAAQEHTDAAGAGQDAQPTAERSTQELQALATSALFVETFEAATQLADSRWFKSAHEKYAGQDVRIDAMATDAAAPDHGLVLSTPARHYGLAVKLDEPLHVDGSEGKTELVVQYEVKLQKGLSCGGAYVKLLRQVEPRPDYSSFSDSTPFVLMFGPDKCGASDKVHLIFQHKNPVTGVYEEKQMMDAPRIKDDEDTHVYTVVVRDDNSFEVFVDQESVKSGSLLQDFMPAVMPEKEIDDPADSKPSDWVDEKKIRDPNAVKPDDWDEDAPARVVDEDAVKPDDWLDDEAAMIDDPDVVKPEDWDDEDDGEFVVPQIANPKCASVSGCGEWKRPTKANPNYKGKFYAPYIPNPAYKGEWKARKVPNPDYFEDAHPARMDPIDALAVEVWTMTEGITFDNFWLGNDLKKAQEFAALTWGPKHAAEVKASASVEKESDGVVENSVMKTLESFAAKFATYANANPVIALGSIIGVSVLAMLGFFFLCCASGSPKRVKDEKVESGAEDEVKTDVKAVDSDDKQQKLRQRKKAPKVD</sequence>
<dbReference type="InterPro" id="IPR001580">
    <property type="entry name" value="Calret/calnex"/>
</dbReference>
<keyword evidence="5 9" id="KW-1133">Transmembrane helix</keyword>
<keyword evidence="8" id="KW-1015">Disulfide bond</keyword>
<dbReference type="PANTHER" id="PTHR11073">
    <property type="entry name" value="CALRETICULIN AND CALNEXIN"/>
    <property type="match status" value="1"/>
</dbReference>
<dbReference type="InterPro" id="IPR013320">
    <property type="entry name" value="ConA-like_dom_sf"/>
</dbReference>
<keyword evidence="7 9" id="KW-0143">Chaperone</keyword>
<dbReference type="Gene3D" id="2.10.250.10">
    <property type="entry name" value="Calreticulin/calnexin, P domain"/>
    <property type="match status" value="1"/>
</dbReference>
<evidence type="ECO:0008006" key="13">
    <source>
        <dbReference type="Google" id="ProtNLM"/>
    </source>
</evidence>
<comment type="caution">
    <text evidence="11">The sequence shown here is derived from an EMBL/GenBank/DDBJ whole genome shotgun (WGS) entry which is preliminary data.</text>
</comment>
<evidence type="ECO:0000256" key="9">
    <source>
        <dbReference type="RuleBase" id="RU362126"/>
    </source>
</evidence>
<dbReference type="FunFam" id="2.10.250.10:FF:000001">
    <property type="entry name" value="Calnexin homolog"/>
    <property type="match status" value="1"/>
</dbReference>
<dbReference type="InterPro" id="IPR018124">
    <property type="entry name" value="Calret/calnex_CS"/>
</dbReference>
<feature type="region of interest" description="Disordered" evidence="10">
    <location>
        <begin position="251"/>
        <end position="283"/>
    </location>
</feature>
<dbReference type="GO" id="GO:0051082">
    <property type="term" value="F:unfolded protein binding"/>
    <property type="evidence" value="ECO:0007669"/>
    <property type="project" value="InterPro"/>
</dbReference>
<reference evidence="11" key="1">
    <citation type="submission" date="2022-12" db="EMBL/GenBank/DDBJ databases">
        <authorList>
            <person name="Webb A."/>
        </authorList>
    </citation>
    <scope>NUCLEOTIDE SEQUENCE</scope>
    <source>
        <strain evidence="11">Hp1</strain>
    </source>
</reference>
<evidence type="ECO:0000256" key="1">
    <source>
        <dbReference type="ARBA" id="ARBA00004389"/>
    </source>
</evidence>
<protein>
    <recommendedName>
        <fullName evidence="13">Calnexin</fullName>
    </recommendedName>
</protein>
<evidence type="ECO:0000313" key="12">
    <source>
        <dbReference type="Proteomes" id="UP001162031"/>
    </source>
</evidence>
<evidence type="ECO:0000256" key="2">
    <source>
        <dbReference type="ARBA" id="ARBA00010983"/>
    </source>
</evidence>
<dbReference type="PRINTS" id="PR00626">
    <property type="entry name" value="CALRETICULIN"/>
</dbReference>
<feature type="region of interest" description="Disordered" evidence="10">
    <location>
        <begin position="507"/>
        <end position="548"/>
    </location>
</feature>
<organism evidence="11 12">
    <name type="scientific">Hyaloperonospora brassicae</name>
    <name type="common">Brassica downy mildew</name>
    <name type="synonym">Peronospora brassicae</name>
    <dbReference type="NCBI Taxonomy" id="162125"/>
    <lineage>
        <taxon>Eukaryota</taxon>
        <taxon>Sar</taxon>
        <taxon>Stramenopiles</taxon>
        <taxon>Oomycota</taxon>
        <taxon>Peronosporomycetes</taxon>
        <taxon>Peronosporales</taxon>
        <taxon>Peronosporaceae</taxon>
        <taxon>Hyaloperonospora</taxon>
    </lineage>
</organism>
<keyword evidence="6 9" id="KW-0472">Membrane</keyword>
<feature type="compositionally biased region" description="Basic residues" evidence="10">
    <location>
        <begin position="537"/>
        <end position="548"/>
    </location>
</feature>
<gene>
    <name evidence="11" type="ORF">HBR001_LOCUS999</name>
</gene>
<name>A0AAV0T515_HYABA</name>
<dbReference type="GO" id="GO:0006457">
    <property type="term" value="P:protein folding"/>
    <property type="evidence" value="ECO:0007669"/>
    <property type="project" value="InterPro"/>
</dbReference>
<feature type="compositionally biased region" description="Basic and acidic residues" evidence="10">
    <location>
        <begin position="258"/>
        <end position="283"/>
    </location>
</feature>
<evidence type="ECO:0000256" key="5">
    <source>
        <dbReference type="ARBA" id="ARBA00022989"/>
    </source>
</evidence>
<dbReference type="PANTHER" id="PTHR11073:SF1">
    <property type="entry name" value="CALNEXIN 14D-RELATED"/>
    <property type="match status" value="1"/>
</dbReference>
<keyword evidence="12" id="KW-1185">Reference proteome</keyword>
<feature type="compositionally biased region" description="Basic and acidic residues" evidence="10">
    <location>
        <begin position="508"/>
        <end position="536"/>
    </location>
</feature>
<evidence type="ECO:0000256" key="4">
    <source>
        <dbReference type="ARBA" id="ARBA00022824"/>
    </source>
</evidence>
<evidence type="ECO:0000256" key="8">
    <source>
        <dbReference type="PIRSR" id="PIRSR601580-3"/>
    </source>
</evidence>
<dbReference type="EMBL" id="CANTFL010000090">
    <property type="protein sequence ID" value="CAI5713216.1"/>
    <property type="molecule type" value="Genomic_DNA"/>
</dbReference>
<dbReference type="Pfam" id="PF00262">
    <property type="entry name" value="Calreticulin"/>
    <property type="match status" value="1"/>
</dbReference>
<dbReference type="GO" id="GO:0005789">
    <property type="term" value="C:endoplasmic reticulum membrane"/>
    <property type="evidence" value="ECO:0007669"/>
    <property type="project" value="UniProtKB-SubCell"/>
</dbReference>
<dbReference type="GO" id="GO:0005509">
    <property type="term" value="F:calcium ion binding"/>
    <property type="evidence" value="ECO:0007669"/>
    <property type="project" value="InterPro"/>
</dbReference>
<evidence type="ECO:0000256" key="7">
    <source>
        <dbReference type="ARBA" id="ARBA00023186"/>
    </source>
</evidence>
<dbReference type="PROSITE" id="PS00804">
    <property type="entry name" value="CALRETICULIN_2"/>
    <property type="match status" value="1"/>
</dbReference>
<evidence type="ECO:0000313" key="11">
    <source>
        <dbReference type="EMBL" id="CAI5713216.1"/>
    </source>
</evidence>
<dbReference type="PROSITE" id="PS00805">
    <property type="entry name" value="CALRETICULIN_REPEAT"/>
    <property type="match status" value="1"/>
</dbReference>
<keyword evidence="4 9" id="KW-0256">Endoplasmic reticulum</keyword>
<comment type="subcellular location">
    <subcellularLocation>
        <location evidence="1">Endoplasmic reticulum membrane</location>
        <topology evidence="1">Single-pass membrane protein</topology>
    </subcellularLocation>
</comment>
<dbReference type="PROSITE" id="PS00803">
    <property type="entry name" value="CALRETICULIN_1"/>
    <property type="match status" value="1"/>
</dbReference>
<proteinExistence type="inferred from homology"/>
<dbReference type="Gene3D" id="2.60.120.200">
    <property type="match status" value="1"/>
</dbReference>